<name>A0A6G0X383_APHCR</name>
<evidence type="ECO:0000313" key="5">
    <source>
        <dbReference type="Proteomes" id="UP000478052"/>
    </source>
</evidence>
<reference evidence="4 5" key="1">
    <citation type="submission" date="2019-08" db="EMBL/GenBank/DDBJ databases">
        <title>Whole genome of Aphis craccivora.</title>
        <authorList>
            <person name="Voronova N.V."/>
            <person name="Shulinski R.S."/>
            <person name="Bandarenka Y.V."/>
            <person name="Zhorov D.G."/>
            <person name="Warner D."/>
        </authorList>
    </citation>
    <scope>NUCLEOTIDE SEQUENCE [LARGE SCALE GENOMIC DNA]</scope>
    <source>
        <strain evidence="4">180601</strain>
        <tissue evidence="4">Whole Body</tissue>
    </source>
</reference>
<evidence type="ECO:0000313" key="4">
    <source>
        <dbReference type="EMBL" id="KAF0734373.1"/>
    </source>
</evidence>
<dbReference type="Pfam" id="PF14291">
    <property type="entry name" value="DUF4371"/>
    <property type="match status" value="1"/>
</dbReference>
<dbReference type="OrthoDB" id="6614249at2759"/>
<dbReference type="Pfam" id="PF05699">
    <property type="entry name" value="Dimer_Tnp_hAT"/>
    <property type="match status" value="1"/>
</dbReference>
<feature type="region of interest" description="Disordered" evidence="1">
    <location>
        <begin position="744"/>
        <end position="764"/>
    </location>
</feature>
<feature type="domain" description="HAT C-terminal dimerisation" evidence="2">
    <location>
        <begin position="794"/>
        <end position="849"/>
    </location>
</feature>
<sequence length="879" mass="101999">MDDTCLCGKKRLSLNSTNWSRHVISCKKKKICFGNSSIKSFFKVPVACTRSTSSNETKYDVEMNKFEKPDNPNTTIANSVEMNEFEKPDNPNTTIENSRENSDKPADLAFDFINSFDPKYLLNSNLTPEDKIAIINKGAFQPEKNELSEGNYPQEHGHRFKTEYYYRILPSGERIKREWLTFNLRNNRMYCLYCLFFGKNKQYAWTIEGFHAWQRLYDIGIHEKTAAHINASIIVKMKIHCLPVLPQIYECKRLQIAENREIVNSLIEVTLFLGQHSLPFRGHREGWDEKNKGNFKDLTVLLSKFSPALAVYISKLQTKGKSEVNFLSWRRQNQLISSIAKCIKTSINSEIKTSKYFSISIDTTFDSSRREQLAFIIRYVSFEEPSPLIKERLLSLKESPQAKGSQLFSLFQDICLENNLKWKTMLVGQSYDGANNMRGQYQGLQSFIKEVNPAAMYTWCYAHRLNLIVVQVTSSSPDSVNLFGNIEELYNFISSSKKRVAYYENMQKEKHPTVRVKRLKRVNTTRWMSYSMALQTVLSTFDVIIDTLENIKITELSDFKVCSKANGLIDFLLTERFVVTAVCYNKIKNMRSDNVFTKLYDEAVDFVSKSEFEFTPLPIKRSRRKKIMSDEINPDHVITDPKFEYKVNTYFSTVDAAIIAIKERFHSTGQHLLRDISLFSTSRLRQTKKDNSSLPKDAFDTFCEIYCNFINSSDLKREYIQYSNSFFEFEESVGFHKINIHEEKYESENSEDNEDEDNSGEEEGETIVGNKQYLQNVGTLLHLFQVCHKSGLKNVFPCLYDALHIASTLPVSSTTPERTFSKLKIIKNRLRTTISQERLEDLMLISCESDININNEHVIKYFSEFSTVLKKYLILTLER</sequence>
<protein>
    <submittedName>
        <fullName evidence="4">Zinc finger MYM-type protein 1-like</fullName>
    </submittedName>
</protein>
<dbReference type="InterPro" id="IPR008906">
    <property type="entry name" value="HATC_C_dom"/>
</dbReference>
<dbReference type="InterPro" id="IPR025398">
    <property type="entry name" value="DUF4371"/>
</dbReference>
<dbReference type="EMBL" id="VUJU01008191">
    <property type="protein sequence ID" value="KAF0734373.1"/>
    <property type="molecule type" value="Genomic_DNA"/>
</dbReference>
<gene>
    <name evidence="4" type="ORF">FWK35_00032472</name>
</gene>
<keyword evidence="5" id="KW-1185">Reference proteome</keyword>
<proteinExistence type="predicted"/>
<dbReference type="AlphaFoldDB" id="A0A6G0X383"/>
<dbReference type="SUPFAM" id="SSF53098">
    <property type="entry name" value="Ribonuclease H-like"/>
    <property type="match status" value="1"/>
</dbReference>
<dbReference type="Proteomes" id="UP000478052">
    <property type="component" value="Unassembled WGS sequence"/>
</dbReference>
<feature type="compositionally biased region" description="Acidic residues" evidence="1">
    <location>
        <begin position="748"/>
        <end position="764"/>
    </location>
</feature>
<evidence type="ECO:0000259" key="3">
    <source>
        <dbReference type="Pfam" id="PF14291"/>
    </source>
</evidence>
<evidence type="ECO:0000259" key="2">
    <source>
        <dbReference type="Pfam" id="PF05699"/>
    </source>
</evidence>
<accession>A0A6G0X383</accession>
<dbReference type="PANTHER" id="PTHR45749">
    <property type="match status" value="1"/>
</dbReference>
<dbReference type="InterPro" id="IPR012337">
    <property type="entry name" value="RNaseH-like_sf"/>
</dbReference>
<feature type="domain" description="DUF4371" evidence="3">
    <location>
        <begin position="260"/>
        <end position="443"/>
    </location>
</feature>
<dbReference type="GO" id="GO:0046983">
    <property type="term" value="F:protein dimerization activity"/>
    <property type="evidence" value="ECO:0007669"/>
    <property type="project" value="InterPro"/>
</dbReference>
<organism evidence="4 5">
    <name type="scientific">Aphis craccivora</name>
    <name type="common">Cowpea aphid</name>
    <dbReference type="NCBI Taxonomy" id="307492"/>
    <lineage>
        <taxon>Eukaryota</taxon>
        <taxon>Metazoa</taxon>
        <taxon>Ecdysozoa</taxon>
        <taxon>Arthropoda</taxon>
        <taxon>Hexapoda</taxon>
        <taxon>Insecta</taxon>
        <taxon>Pterygota</taxon>
        <taxon>Neoptera</taxon>
        <taxon>Paraneoptera</taxon>
        <taxon>Hemiptera</taxon>
        <taxon>Sternorrhyncha</taxon>
        <taxon>Aphidomorpha</taxon>
        <taxon>Aphidoidea</taxon>
        <taxon>Aphididae</taxon>
        <taxon>Aphidini</taxon>
        <taxon>Aphis</taxon>
        <taxon>Aphis</taxon>
    </lineage>
</organism>
<feature type="region of interest" description="Disordered" evidence="1">
    <location>
        <begin position="84"/>
        <end position="103"/>
    </location>
</feature>
<dbReference type="PANTHER" id="PTHR45749:SF21">
    <property type="entry name" value="DUF4371 DOMAIN-CONTAINING PROTEIN"/>
    <property type="match status" value="1"/>
</dbReference>
<evidence type="ECO:0000256" key="1">
    <source>
        <dbReference type="SAM" id="MobiDB-lite"/>
    </source>
</evidence>
<comment type="caution">
    <text evidence="4">The sequence shown here is derived from an EMBL/GenBank/DDBJ whole genome shotgun (WGS) entry which is preliminary data.</text>
</comment>